<name>V6U3Y1_GIAIN</name>
<dbReference type="Proteomes" id="UP000018040">
    <property type="component" value="Unassembled WGS sequence"/>
</dbReference>
<protein>
    <recommendedName>
        <fullName evidence="3">FAD/NAD(P)-binding domain-containing protein</fullName>
    </recommendedName>
</protein>
<dbReference type="VEuPathDB" id="GiardiaDB:GL50803_0087577"/>
<dbReference type="VEuPathDB" id="GiardiaDB:QR46_0709"/>
<comment type="caution">
    <text evidence="1">The sequence shown here is derived from an EMBL/GenBank/DDBJ whole genome shotgun (WGS) entry which is preliminary data.</text>
</comment>
<dbReference type="VEuPathDB" id="GiardiaDB:DHA2_87577"/>
<reference evidence="2" key="1">
    <citation type="submission" date="2012-02" db="EMBL/GenBank/DDBJ databases">
        <title>Genome sequencing of Giardia lamblia Genotypes A2 and B isolates (DH and GS) and comparative analysis with the genomes of Genotypes A1 and E (WB and Pig).</title>
        <authorList>
            <person name="Adam R."/>
            <person name="Dahlstrom E."/>
            <person name="Martens C."/>
            <person name="Bruno D."/>
            <person name="Barbian K."/>
            <person name="Porcella S.F."/>
            <person name="Nash T."/>
        </authorList>
    </citation>
    <scope>NUCLEOTIDE SEQUENCE</scope>
    <source>
        <strain evidence="2">GS</strain>
    </source>
</reference>
<dbReference type="EMBL" id="AHHH01000004">
    <property type="protein sequence ID" value="ESU45554.1"/>
    <property type="molecule type" value="Genomic_DNA"/>
</dbReference>
<sequence>VNVAEESFCGGINYFLGIPQMSLGRHYIKERSVQTAENGEAVSRGVETHDRDGETGARELLPDCPRVVIFGSGPGAITVAREHALAGHYVRLYRNLTLPQLSSVSRPDLYTTANFDGFDVDEEVIDFRSQPINNVLDRFRDTYDLFYLDSGCSLTSFSGSLKSPKLPTIYTESSFKRTYPRKNTGELQGSVVIVLGNDSTSMHTAKWARDLGAAVSIVSGKHPHNPIREQGITFGILHPPYSLGEKDMVAFIRSDRTDELVDIASPLFYYCDILIIGPAPESLTSHDQRLIGTDSTYVQRDTLVDPTLTLTGQHRWTMQQHQ</sequence>
<evidence type="ECO:0000313" key="2">
    <source>
        <dbReference type="Proteomes" id="UP000018040"/>
    </source>
</evidence>
<evidence type="ECO:0008006" key="3">
    <source>
        <dbReference type="Google" id="ProtNLM"/>
    </source>
</evidence>
<evidence type="ECO:0000313" key="1">
    <source>
        <dbReference type="EMBL" id="ESU45554.1"/>
    </source>
</evidence>
<accession>V6U3Y1</accession>
<dbReference type="AlphaFoldDB" id="V6U3Y1"/>
<reference evidence="1 2" key="2">
    <citation type="journal article" date="2013" name="Genome Biol. Evol.">
        <title>Genome sequencing of Giardia lamblia genotypes A2 and B isolates (DH and GS) and comparative analysis with the genomes of genotypes A1 and E (WB and Pig).</title>
        <authorList>
            <person name="Adam R.D."/>
            <person name="Dahlstrom E.W."/>
            <person name="Martens C.A."/>
            <person name="Bruno D.P."/>
            <person name="Barbian K.D."/>
            <person name="Ricklefs S.M."/>
            <person name="Hernandez M.M."/>
            <person name="Narla N.P."/>
            <person name="Patel R.B."/>
            <person name="Porcella S.F."/>
            <person name="Nash T.E."/>
        </authorList>
    </citation>
    <scope>NUCLEOTIDE SEQUENCE [LARGE SCALE GENOMIC DNA]</scope>
    <source>
        <strain evidence="1 2">GS</strain>
    </source>
</reference>
<dbReference type="OrthoDB" id="10251629at2759"/>
<dbReference type="VEuPathDB" id="GiardiaDB:GL50581_4311"/>
<feature type="non-terminal residue" evidence="1">
    <location>
        <position position="1"/>
    </location>
</feature>
<dbReference type="SUPFAM" id="SSF51971">
    <property type="entry name" value="Nucleotide-binding domain"/>
    <property type="match status" value="1"/>
</dbReference>
<proteinExistence type="predicted"/>
<gene>
    <name evidence="1" type="ORF">GSB_87577</name>
</gene>
<organism evidence="1 2">
    <name type="scientific">Giardia intestinalis</name>
    <name type="common">Giardia lamblia</name>
    <dbReference type="NCBI Taxonomy" id="5741"/>
    <lineage>
        <taxon>Eukaryota</taxon>
        <taxon>Metamonada</taxon>
        <taxon>Diplomonadida</taxon>
        <taxon>Hexamitidae</taxon>
        <taxon>Giardiinae</taxon>
        <taxon>Giardia</taxon>
    </lineage>
</organism>